<name>A0A173ZG19_9FIRM</name>
<proteinExistence type="predicted"/>
<accession>A0A173ZG19</accession>
<evidence type="ECO:0000313" key="1">
    <source>
        <dbReference type="EMBL" id="CUN74580.1"/>
    </source>
</evidence>
<evidence type="ECO:0000313" key="2">
    <source>
        <dbReference type="Proteomes" id="UP000095431"/>
    </source>
</evidence>
<dbReference type="EMBL" id="CYZN01000005">
    <property type="protein sequence ID" value="CUN74580.1"/>
    <property type="molecule type" value="Genomic_DNA"/>
</dbReference>
<dbReference type="Proteomes" id="UP000095431">
    <property type="component" value="Unassembled WGS sequence"/>
</dbReference>
<reference evidence="1 2" key="1">
    <citation type="submission" date="2015-09" db="EMBL/GenBank/DDBJ databases">
        <authorList>
            <consortium name="Pathogen Informatics"/>
        </authorList>
    </citation>
    <scope>NUCLEOTIDE SEQUENCE [LARGE SCALE GENOMIC DNA]</scope>
    <source>
        <strain evidence="1 2">2789STDY5834863</strain>
    </source>
</reference>
<dbReference type="AlphaFoldDB" id="A0A173ZG19"/>
<gene>
    <name evidence="1" type="ORF">ERS852478_00966</name>
</gene>
<dbReference type="RefSeq" id="WP_055199855.1">
    <property type="nucleotide sequence ID" value="NZ_BTHH01000004.1"/>
</dbReference>
<organism evidence="1 2">
    <name type="scientific">Blautia wexlerae</name>
    <dbReference type="NCBI Taxonomy" id="418240"/>
    <lineage>
        <taxon>Bacteria</taxon>
        <taxon>Bacillati</taxon>
        <taxon>Bacillota</taxon>
        <taxon>Clostridia</taxon>
        <taxon>Lachnospirales</taxon>
        <taxon>Lachnospiraceae</taxon>
        <taxon>Blautia</taxon>
    </lineage>
</organism>
<protein>
    <submittedName>
        <fullName evidence="1">ABC-type uncharacterized transport system, permease component</fullName>
    </submittedName>
</protein>
<sequence>MNIKKILKPVLSIVLALVLGAAVIAMVGENPLSVYRSMLLGAFGSKMSIQKDSCWKPARIIWSLQMKN</sequence>